<accession>A0A0V1A349</accession>
<dbReference type="Pfam" id="PF00271">
    <property type="entry name" value="Helicase_C"/>
    <property type="match status" value="1"/>
</dbReference>
<gene>
    <name evidence="3" type="ORF">T12_7768</name>
</gene>
<dbReference type="InterPro" id="IPR027417">
    <property type="entry name" value="P-loop_NTPase"/>
</dbReference>
<evidence type="ECO:0000313" key="4">
    <source>
        <dbReference type="Proteomes" id="UP000054783"/>
    </source>
</evidence>
<feature type="compositionally biased region" description="Basic and acidic residues" evidence="1">
    <location>
        <begin position="164"/>
        <end position="190"/>
    </location>
</feature>
<feature type="region of interest" description="Disordered" evidence="1">
    <location>
        <begin position="153"/>
        <end position="210"/>
    </location>
</feature>
<evidence type="ECO:0000313" key="3">
    <source>
        <dbReference type="EMBL" id="KRY19254.1"/>
    </source>
</evidence>
<proteinExistence type="predicted"/>
<keyword evidence="3" id="KW-0378">Hydrolase</keyword>
<dbReference type="PROSITE" id="PS51194">
    <property type="entry name" value="HELICASE_CTER"/>
    <property type="match status" value="1"/>
</dbReference>
<dbReference type="EMBL" id="JYDQ01000037">
    <property type="protein sequence ID" value="KRY19254.1"/>
    <property type="molecule type" value="Genomic_DNA"/>
</dbReference>
<dbReference type="SUPFAM" id="SSF52540">
    <property type="entry name" value="P-loop containing nucleoside triphosphate hydrolases"/>
    <property type="match status" value="1"/>
</dbReference>
<comment type="caution">
    <text evidence="3">The sequence shown here is derived from an EMBL/GenBank/DDBJ whole genome shotgun (WGS) entry which is preliminary data.</text>
</comment>
<dbReference type="Proteomes" id="UP000054783">
    <property type="component" value="Unassembled WGS sequence"/>
</dbReference>
<evidence type="ECO:0000259" key="2">
    <source>
        <dbReference type="PROSITE" id="PS51194"/>
    </source>
</evidence>
<keyword evidence="3" id="KW-0347">Helicase</keyword>
<feature type="domain" description="Helicase C-terminal" evidence="2">
    <location>
        <begin position="75"/>
        <end position="145"/>
    </location>
</feature>
<dbReference type="GO" id="GO:0004386">
    <property type="term" value="F:helicase activity"/>
    <property type="evidence" value="ECO:0007669"/>
    <property type="project" value="UniProtKB-KW"/>
</dbReference>
<keyword evidence="4" id="KW-1185">Reference proteome</keyword>
<feature type="compositionally biased region" description="Low complexity" evidence="1">
    <location>
        <begin position="194"/>
        <end position="204"/>
    </location>
</feature>
<keyword evidence="3" id="KW-0067">ATP-binding</keyword>
<organism evidence="3 4">
    <name type="scientific">Trichinella patagoniensis</name>
    <dbReference type="NCBI Taxonomy" id="990121"/>
    <lineage>
        <taxon>Eukaryota</taxon>
        <taxon>Metazoa</taxon>
        <taxon>Ecdysozoa</taxon>
        <taxon>Nematoda</taxon>
        <taxon>Enoplea</taxon>
        <taxon>Dorylaimia</taxon>
        <taxon>Trichinellida</taxon>
        <taxon>Trichinellidae</taxon>
        <taxon>Trichinella</taxon>
    </lineage>
</organism>
<sequence length="210" mass="24031">MYKSIHISSVHAYTAAAHTYVPLLLHVFPLAKDRRLVDRCCYNKDFLFCDGGCSATLCRGPAICPALYVRRVFIINVDDIKFVVNYDYPQCSEDYVHRIGRTGRCNRTGTAYTFFNANNARYAKDLIDVLIEAKQHVNPKLYELVQLARGAKPKGRYGNNRWRSSNDDNRKRSQDNNRDGGFGKRSRFDNHCTNGSSNSRGSNRPSHLWN</sequence>
<name>A0A0V1A349_9BILA</name>
<dbReference type="PANTHER" id="PTHR47958">
    <property type="entry name" value="ATP-DEPENDENT RNA HELICASE DBP3"/>
    <property type="match status" value="1"/>
</dbReference>
<dbReference type="Gene3D" id="3.40.50.300">
    <property type="entry name" value="P-loop containing nucleotide triphosphate hydrolases"/>
    <property type="match status" value="1"/>
</dbReference>
<reference evidence="3 4" key="1">
    <citation type="submission" date="2015-01" db="EMBL/GenBank/DDBJ databases">
        <title>Evolution of Trichinella species and genotypes.</title>
        <authorList>
            <person name="Korhonen P.K."/>
            <person name="Edoardo P."/>
            <person name="Giuseppe L.R."/>
            <person name="Gasser R.B."/>
        </authorList>
    </citation>
    <scope>NUCLEOTIDE SEQUENCE [LARGE SCALE GENOMIC DNA]</scope>
    <source>
        <strain evidence="3">ISS2496</strain>
    </source>
</reference>
<keyword evidence="3" id="KW-0547">Nucleotide-binding</keyword>
<protein>
    <submittedName>
        <fullName evidence="3">DEAD-box ATP-dependent RNA helicase 20</fullName>
    </submittedName>
</protein>
<evidence type="ECO:0000256" key="1">
    <source>
        <dbReference type="SAM" id="MobiDB-lite"/>
    </source>
</evidence>
<dbReference type="InterPro" id="IPR001650">
    <property type="entry name" value="Helicase_C-like"/>
</dbReference>
<dbReference type="AlphaFoldDB" id="A0A0V1A349"/>